<keyword evidence="2" id="KW-1185">Reference proteome</keyword>
<evidence type="ECO:0000313" key="1">
    <source>
        <dbReference type="EMBL" id="EGJ33624.1"/>
    </source>
</evidence>
<dbReference type="HOGENOM" id="CLU_3236175_0_0_3"/>
<dbReference type="Proteomes" id="UP000003959">
    <property type="component" value="Unassembled WGS sequence"/>
</dbReference>
<gene>
    <name evidence="1" type="ORF">LYNGBM3L_28430</name>
</gene>
<name>F4XP89_9CYAN</name>
<dbReference type="EMBL" id="GL890843">
    <property type="protein sequence ID" value="EGJ33624.1"/>
    <property type="molecule type" value="Genomic_DNA"/>
</dbReference>
<accession>F4XP89</accession>
<reference evidence="2" key="1">
    <citation type="journal article" date="2011" name="Proc. Natl. Acad. Sci. U.S.A.">
        <title>Genomic insights into the physiology and ecology of the marine filamentous cyanobacterium Lyngbya majuscula.</title>
        <authorList>
            <person name="Jones A.C."/>
            <person name="Monroe E.A."/>
            <person name="Podell S."/>
            <person name="Hess W.R."/>
            <person name="Klages S."/>
            <person name="Esquenazi E."/>
            <person name="Niessen S."/>
            <person name="Hoover H."/>
            <person name="Rothmann M."/>
            <person name="Lasken R.S."/>
            <person name="Yates J.R.III."/>
            <person name="Reinhardt R."/>
            <person name="Kube M."/>
            <person name="Burkart M.D."/>
            <person name="Allen E.E."/>
            <person name="Dorrestein P.C."/>
            <person name="Gerwick W.H."/>
            <person name="Gerwick L."/>
        </authorList>
    </citation>
    <scope>NUCLEOTIDE SEQUENCE [LARGE SCALE GENOMIC DNA]</scope>
    <source>
        <strain evidence="2">3L</strain>
    </source>
</reference>
<organism evidence="1 2">
    <name type="scientific">Moorena producens 3L</name>
    <dbReference type="NCBI Taxonomy" id="489825"/>
    <lineage>
        <taxon>Bacteria</taxon>
        <taxon>Bacillati</taxon>
        <taxon>Cyanobacteriota</taxon>
        <taxon>Cyanophyceae</taxon>
        <taxon>Coleofasciculales</taxon>
        <taxon>Coleofasciculaceae</taxon>
        <taxon>Moorena</taxon>
    </lineage>
</organism>
<proteinExistence type="predicted"/>
<protein>
    <submittedName>
        <fullName evidence="1">Uncharacterized protein</fullName>
    </submittedName>
</protein>
<evidence type="ECO:0000313" key="2">
    <source>
        <dbReference type="Proteomes" id="UP000003959"/>
    </source>
</evidence>
<sequence length="43" mass="4991">MDPRAKRQEGKENLSFIVQEKKTLKVYISNTNAILDKKIELIS</sequence>
<dbReference type="RefSeq" id="WP_008181869.1">
    <property type="nucleotide sequence ID" value="NZ_GL890843.1"/>
</dbReference>
<dbReference type="AlphaFoldDB" id="F4XP89"/>